<dbReference type="PANTHER" id="PTHR21137:SF3">
    <property type="entry name" value="ODORANT RECEPTOR 30A-RELATED"/>
    <property type="match status" value="1"/>
</dbReference>
<keyword evidence="8 10" id="KW-0675">Receptor</keyword>
<gene>
    <name evidence="12" type="ORF">DMN91_005556</name>
    <name evidence="11" type="ORF">X777_14166</name>
</gene>
<dbReference type="OMA" id="YWYANEL"/>
<dbReference type="AlphaFoldDB" id="A0A026VWC0"/>
<evidence type="ECO:0000256" key="6">
    <source>
        <dbReference type="ARBA" id="ARBA00022989"/>
    </source>
</evidence>
<evidence type="ECO:0000256" key="10">
    <source>
        <dbReference type="RuleBase" id="RU351113"/>
    </source>
</evidence>
<comment type="similarity">
    <text evidence="10">Belongs to the insect chemoreceptor superfamily. Heteromeric odorant receptor channel (TC 1.A.69) family.</text>
</comment>
<evidence type="ECO:0000256" key="2">
    <source>
        <dbReference type="ARBA" id="ARBA00022475"/>
    </source>
</evidence>
<evidence type="ECO:0000313" key="11">
    <source>
        <dbReference type="EMBL" id="EZA48057.1"/>
    </source>
</evidence>
<keyword evidence="7 10" id="KW-0472">Membrane</keyword>
<evidence type="ECO:0000313" key="12">
    <source>
        <dbReference type="EMBL" id="RLU21183.1"/>
    </source>
</evidence>
<dbReference type="GO" id="GO:0007165">
    <property type="term" value="P:signal transduction"/>
    <property type="evidence" value="ECO:0007669"/>
    <property type="project" value="UniProtKB-KW"/>
</dbReference>
<evidence type="ECO:0000256" key="7">
    <source>
        <dbReference type="ARBA" id="ARBA00023136"/>
    </source>
</evidence>
<reference evidence="11 13" key="1">
    <citation type="journal article" date="2014" name="Curr. Biol.">
        <title>The genome of the clonal raider ant Cerapachys biroi.</title>
        <authorList>
            <person name="Oxley P.R."/>
            <person name="Ji L."/>
            <person name="Fetter-Pruneda I."/>
            <person name="McKenzie S.K."/>
            <person name="Li C."/>
            <person name="Hu H."/>
            <person name="Zhang G."/>
            <person name="Kronauer D.J."/>
        </authorList>
    </citation>
    <scope>NUCLEOTIDE SEQUENCE [LARGE SCALE GENOMIC DNA]</scope>
</reference>
<feature type="transmembrane region" description="Helical" evidence="10">
    <location>
        <begin position="174"/>
        <end position="195"/>
    </location>
</feature>
<comment type="subcellular location">
    <subcellularLocation>
        <location evidence="1 10">Cell membrane</location>
        <topology evidence="1 10">Multi-pass membrane protein</topology>
    </subcellularLocation>
</comment>
<keyword evidence="13" id="KW-1185">Reference proteome</keyword>
<accession>A0A026VWC0</accession>
<dbReference type="EMBL" id="KK107681">
    <property type="protein sequence ID" value="EZA48057.1"/>
    <property type="molecule type" value="Genomic_DNA"/>
</dbReference>
<keyword evidence="3 10" id="KW-0716">Sensory transduction</keyword>
<dbReference type="PANTHER" id="PTHR21137">
    <property type="entry name" value="ODORANT RECEPTOR"/>
    <property type="match status" value="1"/>
</dbReference>
<evidence type="ECO:0000256" key="9">
    <source>
        <dbReference type="ARBA" id="ARBA00023224"/>
    </source>
</evidence>
<evidence type="ECO:0000256" key="1">
    <source>
        <dbReference type="ARBA" id="ARBA00004651"/>
    </source>
</evidence>
<dbReference type="InterPro" id="IPR004117">
    <property type="entry name" value="7tm6_olfct_rcpt"/>
</dbReference>
<keyword evidence="2" id="KW-1003">Cell membrane</keyword>
<dbReference type="EMBL" id="QOIP01000006">
    <property type="protein sequence ID" value="RLU21183.1"/>
    <property type="molecule type" value="Genomic_DNA"/>
</dbReference>
<keyword evidence="5 10" id="KW-0552">Olfaction</keyword>
<proteinExistence type="inferred from homology"/>
<evidence type="ECO:0000256" key="4">
    <source>
        <dbReference type="ARBA" id="ARBA00022692"/>
    </source>
</evidence>
<feature type="transmembrane region" description="Helical" evidence="10">
    <location>
        <begin position="202"/>
        <end position="220"/>
    </location>
</feature>
<evidence type="ECO:0000256" key="8">
    <source>
        <dbReference type="ARBA" id="ARBA00023170"/>
    </source>
</evidence>
<dbReference type="Proteomes" id="UP000053097">
    <property type="component" value="Unassembled WGS sequence"/>
</dbReference>
<dbReference type="Pfam" id="PF02949">
    <property type="entry name" value="7tm_6"/>
    <property type="match status" value="1"/>
</dbReference>
<feature type="transmembrane region" description="Helical" evidence="10">
    <location>
        <begin position="277"/>
        <end position="302"/>
    </location>
</feature>
<organism evidence="11 13">
    <name type="scientific">Ooceraea biroi</name>
    <name type="common">Clonal raider ant</name>
    <name type="synonym">Cerapachys biroi</name>
    <dbReference type="NCBI Taxonomy" id="2015173"/>
    <lineage>
        <taxon>Eukaryota</taxon>
        <taxon>Metazoa</taxon>
        <taxon>Ecdysozoa</taxon>
        <taxon>Arthropoda</taxon>
        <taxon>Hexapoda</taxon>
        <taxon>Insecta</taxon>
        <taxon>Pterygota</taxon>
        <taxon>Neoptera</taxon>
        <taxon>Endopterygota</taxon>
        <taxon>Hymenoptera</taxon>
        <taxon>Apocrita</taxon>
        <taxon>Aculeata</taxon>
        <taxon>Formicoidea</taxon>
        <taxon>Formicidae</taxon>
        <taxon>Dorylinae</taxon>
        <taxon>Ooceraea</taxon>
    </lineage>
</organism>
<protein>
    <recommendedName>
        <fullName evidence="10">Odorant receptor</fullName>
    </recommendedName>
</protein>
<evidence type="ECO:0000256" key="3">
    <source>
        <dbReference type="ARBA" id="ARBA00022606"/>
    </source>
</evidence>
<sequence>MAVEKRDRFLSIRISRFLMKTVGFWHAKSKAEEQLLNGILSYTICMIGSSLWIEATEMYGTKGDFYAITYTACSAMPVAVVLMKICFFLKNRKEILKMLRYTEDHFWYAQYDEYGNKLLEDINKKGIILICTFIFFVQGAVVSYMLAPIIGILILKLHQNVGKNVSDRKLPFNVWIGVPTNVSPNFEIIFFIEVLSLIHSGLLFCCFDVLLGLLNIYTAGQFKLLQHRLETALERVVCTDIVKSLDQKRKQELYEEIKRCVIFHHELIWYSEKMESIFMYTTLCQLMVSGILLCVAGFQVFLGRGTLIRRTIYMSHANACVCQLFVVTFTSNDLIEESRAIGHAAYNANWQVLSHKHDKRIRNAIQMIMVRSIRACSISAGGFFPVSLETFMTVMGTAASYFTLLRNFIQ</sequence>
<keyword evidence="6 10" id="KW-1133">Transmembrane helix</keyword>
<dbReference type="GO" id="GO:0005549">
    <property type="term" value="F:odorant binding"/>
    <property type="evidence" value="ECO:0007669"/>
    <property type="project" value="InterPro"/>
</dbReference>
<feature type="transmembrane region" description="Helical" evidence="10">
    <location>
        <begin position="35"/>
        <end position="53"/>
    </location>
</feature>
<evidence type="ECO:0000256" key="5">
    <source>
        <dbReference type="ARBA" id="ARBA00022725"/>
    </source>
</evidence>
<dbReference type="GO" id="GO:0004984">
    <property type="term" value="F:olfactory receptor activity"/>
    <property type="evidence" value="ECO:0007669"/>
    <property type="project" value="InterPro"/>
</dbReference>
<name>A0A026VWC0_OOCBI</name>
<dbReference type="Proteomes" id="UP000279307">
    <property type="component" value="Chromosome 6"/>
</dbReference>
<feature type="transmembrane region" description="Helical" evidence="10">
    <location>
        <begin position="65"/>
        <end position="89"/>
    </location>
</feature>
<feature type="transmembrane region" description="Helical" evidence="10">
    <location>
        <begin position="127"/>
        <end position="154"/>
    </location>
</feature>
<evidence type="ECO:0000313" key="13">
    <source>
        <dbReference type="Proteomes" id="UP000053097"/>
    </source>
</evidence>
<keyword evidence="9 10" id="KW-0807">Transducer</keyword>
<keyword evidence="4 10" id="KW-0812">Transmembrane</keyword>
<dbReference type="GO" id="GO:0005886">
    <property type="term" value="C:plasma membrane"/>
    <property type="evidence" value="ECO:0007669"/>
    <property type="project" value="UniProtKB-SubCell"/>
</dbReference>
<comment type="caution">
    <text evidence="10">Lacks conserved residue(s) required for the propagation of feature annotation.</text>
</comment>
<reference evidence="12" key="3">
    <citation type="submission" date="2018-07" db="EMBL/GenBank/DDBJ databases">
        <authorList>
            <person name="Mckenzie S.K."/>
            <person name="Kronauer D.J.C."/>
        </authorList>
    </citation>
    <scope>NUCLEOTIDE SEQUENCE</scope>
    <source>
        <strain evidence="12">Clonal line C1</strain>
    </source>
</reference>
<reference evidence="12" key="2">
    <citation type="journal article" date="2018" name="Genome Res.">
        <title>The genomic architecture and molecular evolution of ant odorant receptors.</title>
        <authorList>
            <person name="McKenzie S.K."/>
            <person name="Kronauer D.J.C."/>
        </authorList>
    </citation>
    <scope>NUCLEOTIDE SEQUENCE [LARGE SCALE GENOMIC DNA]</scope>
    <source>
        <strain evidence="12">Clonal line C1</strain>
    </source>
</reference>
<dbReference type="OrthoDB" id="8185860at2759"/>